<evidence type="ECO:0000313" key="2">
    <source>
        <dbReference type="EMBL" id="SAI66372.1"/>
    </source>
</evidence>
<gene>
    <name evidence="2" type="ORF">SAMEA3906487_00228</name>
</gene>
<dbReference type="Proteomes" id="UP000076825">
    <property type="component" value="Chromosome 1"/>
</dbReference>
<reference evidence="2 3" key="1">
    <citation type="submission" date="2016-04" db="EMBL/GenBank/DDBJ databases">
        <authorList>
            <consortium name="Pathogen Informatics"/>
        </authorList>
    </citation>
    <scope>NUCLEOTIDE SEQUENCE [LARGE SCALE GENOMIC DNA]</scope>
    <source>
        <strain evidence="2 3">H044680328</strain>
    </source>
</reference>
<dbReference type="RefSeq" id="WP_156507242.1">
    <property type="nucleotide sequence ID" value="NZ_CP016340.1"/>
</dbReference>
<name>A0A157RC79_9BORD</name>
<sequence>MRPHNGWWKTTTTPRRWLDTMRVATPQPSTQEPLAAEPAKVAPTAA</sequence>
<protein>
    <submittedName>
        <fullName evidence="2">Uncharacterized protein</fullName>
    </submittedName>
</protein>
<feature type="region of interest" description="Disordered" evidence="1">
    <location>
        <begin position="24"/>
        <end position="46"/>
    </location>
</feature>
<dbReference type="PATRIC" id="fig|123899.6.peg.212"/>
<evidence type="ECO:0000256" key="1">
    <source>
        <dbReference type="SAM" id="MobiDB-lite"/>
    </source>
</evidence>
<dbReference type="AlphaFoldDB" id="A0A157RC79"/>
<dbReference type="STRING" id="123899.SAMEA3906487_00228"/>
<accession>A0A157RC79</accession>
<evidence type="ECO:0000313" key="3">
    <source>
        <dbReference type="Proteomes" id="UP000076825"/>
    </source>
</evidence>
<proteinExistence type="predicted"/>
<dbReference type="KEGG" id="btrm:SAMEA390648700228"/>
<dbReference type="EMBL" id="LT546645">
    <property type="protein sequence ID" value="SAI66372.1"/>
    <property type="molecule type" value="Genomic_DNA"/>
</dbReference>
<feature type="compositionally biased region" description="Low complexity" evidence="1">
    <location>
        <begin position="35"/>
        <end position="46"/>
    </location>
</feature>
<dbReference type="GeneID" id="56591579"/>
<dbReference type="OrthoDB" id="673914at28216"/>
<organism evidence="2 3">
    <name type="scientific">Bordetella trematum</name>
    <dbReference type="NCBI Taxonomy" id="123899"/>
    <lineage>
        <taxon>Bacteria</taxon>
        <taxon>Pseudomonadati</taxon>
        <taxon>Pseudomonadota</taxon>
        <taxon>Betaproteobacteria</taxon>
        <taxon>Burkholderiales</taxon>
        <taxon>Alcaligenaceae</taxon>
        <taxon>Bordetella</taxon>
    </lineage>
</organism>
<keyword evidence="3" id="KW-1185">Reference proteome</keyword>